<proteinExistence type="predicted"/>
<dbReference type="Proteomes" id="UP001223802">
    <property type="component" value="Chromosome"/>
</dbReference>
<accession>A0AA50KSR8</accession>
<reference evidence="2 3" key="1">
    <citation type="submission" date="2023-02" db="EMBL/GenBank/DDBJ databases">
        <title>Complete genome sequence of a novel bacterium Oceanimonas sp. NTOU-MSR1 isolated from marine coast sediment.</title>
        <authorList>
            <person name="Yang H.-T."/>
            <person name="Chen Y.-L."/>
            <person name="Ho Y.-N."/>
        </authorList>
    </citation>
    <scope>NUCLEOTIDE SEQUENCE [LARGE SCALE GENOMIC DNA]</scope>
    <source>
        <strain evidence="2 3">NTOU-MSR1</strain>
    </source>
</reference>
<evidence type="ECO:0000313" key="2">
    <source>
        <dbReference type="EMBL" id="WMC12302.1"/>
    </source>
</evidence>
<organism evidence="2 3">
    <name type="scientific">Oceanimonas pelagia</name>
    <dbReference type="NCBI Taxonomy" id="3028314"/>
    <lineage>
        <taxon>Bacteria</taxon>
        <taxon>Pseudomonadati</taxon>
        <taxon>Pseudomonadota</taxon>
        <taxon>Gammaproteobacteria</taxon>
        <taxon>Aeromonadales</taxon>
        <taxon>Aeromonadaceae</taxon>
        <taxon>Oceanimonas</taxon>
    </lineage>
</organism>
<dbReference type="KEGG" id="ope:PU634_08050"/>
<evidence type="ECO:0000313" key="3">
    <source>
        <dbReference type="Proteomes" id="UP001223802"/>
    </source>
</evidence>
<keyword evidence="3" id="KW-1185">Reference proteome</keyword>
<gene>
    <name evidence="2" type="ORF">PU634_08050</name>
</gene>
<evidence type="ECO:0000259" key="1">
    <source>
        <dbReference type="Pfam" id="PF23893"/>
    </source>
</evidence>
<name>A0AA50KSR8_9GAMM</name>
<dbReference type="AlphaFoldDB" id="A0AA50KSR8"/>
<dbReference type="Pfam" id="PF23893">
    <property type="entry name" value="Y4YQ_C"/>
    <property type="match status" value="1"/>
</dbReference>
<dbReference type="RefSeq" id="WP_306763535.1">
    <property type="nucleotide sequence ID" value="NZ_CP118224.1"/>
</dbReference>
<dbReference type="InterPro" id="IPR057770">
    <property type="entry name" value="YscD/Y4YQ_C"/>
</dbReference>
<protein>
    <submittedName>
        <fullName evidence="2">MSHA biogenesis protein MshK</fullName>
    </submittedName>
</protein>
<dbReference type="EMBL" id="CP118224">
    <property type="protein sequence ID" value="WMC12302.1"/>
    <property type="molecule type" value="Genomic_DNA"/>
</dbReference>
<sequence>MVNASALVFTLLSAAGSLQDPTRPLAGLSQPATGMGEQRIEAAAGPRLQAIFSGGRPSAILDGRRYVQGDTIGGYRLVHIGTGRVVLEGQGKRLELSLFPTFDNTDIQ</sequence>
<feature type="domain" description="YscD/Y4YQ C-terminal" evidence="1">
    <location>
        <begin position="48"/>
        <end position="96"/>
    </location>
</feature>